<dbReference type="AlphaFoldDB" id="A0A8K0JI50"/>
<feature type="chain" id="PRO_5035435167" description="Antifungal protein" evidence="1">
    <location>
        <begin position="18"/>
        <end position="75"/>
    </location>
</feature>
<keyword evidence="3" id="KW-1185">Reference proteome</keyword>
<feature type="signal peptide" evidence="1">
    <location>
        <begin position="1"/>
        <end position="17"/>
    </location>
</feature>
<evidence type="ECO:0008006" key="4">
    <source>
        <dbReference type="Google" id="ProtNLM"/>
    </source>
</evidence>
<name>A0A8K0JI50_9HYPO</name>
<gene>
    <name evidence="2" type="ORF">E4U42_003626</name>
</gene>
<dbReference type="OrthoDB" id="10471166at2759"/>
<evidence type="ECO:0000313" key="3">
    <source>
        <dbReference type="Proteomes" id="UP000811619"/>
    </source>
</evidence>
<dbReference type="EMBL" id="SRPY01000030">
    <property type="protein sequence ID" value="KAG5929972.1"/>
    <property type="molecule type" value="Genomic_DNA"/>
</dbReference>
<evidence type="ECO:0000256" key="1">
    <source>
        <dbReference type="SAM" id="SignalP"/>
    </source>
</evidence>
<proteinExistence type="predicted"/>
<accession>A0A8K0JI50</accession>
<reference evidence="2" key="1">
    <citation type="journal article" date="2020" name="bioRxiv">
        <title>Whole genome comparisons of ergot fungi reveals the divergence and evolution of species within the genus Claviceps are the result of varying mechanisms driving genome evolution and host range expansion.</title>
        <authorList>
            <person name="Wyka S.A."/>
            <person name="Mondo S.J."/>
            <person name="Liu M."/>
            <person name="Dettman J."/>
            <person name="Nalam V."/>
            <person name="Broders K.D."/>
        </authorList>
    </citation>
    <scope>NUCLEOTIDE SEQUENCE</scope>
    <source>
        <strain evidence="2">CCC 489</strain>
    </source>
</reference>
<keyword evidence="1" id="KW-0732">Signal</keyword>
<comment type="caution">
    <text evidence="2">The sequence shown here is derived from an EMBL/GenBank/DDBJ whole genome shotgun (WGS) entry which is preliminary data.</text>
</comment>
<sequence length="75" mass="7836">MKLPAAVLLFTSALALALPAEQAEQAVAEIATGTCDKRGLCQGRFSNGHSFTRACTDGSCKGHHSWGCNVSTNVK</sequence>
<evidence type="ECO:0000313" key="2">
    <source>
        <dbReference type="EMBL" id="KAG5929972.1"/>
    </source>
</evidence>
<organism evidence="2 3">
    <name type="scientific">Claviceps africana</name>
    <dbReference type="NCBI Taxonomy" id="83212"/>
    <lineage>
        <taxon>Eukaryota</taxon>
        <taxon>Fungi</taxon>
        <taxon>Dikarya</taxon>
        <taxon>Ascomycota</taxon>
        <taxon>Pezizomycotina</taxon>
        <taxon>Sordariomycetes</taxon>
        <taxon>Hypocreomycetidae</taxon>
        <taxon>Hypocreales</taxon>
        <taxon>Clavicipitaceae</taxon>
        <taxon>Claviceps</taxon>
    </lineage>
</organism>
<protein>
    <recommendedName>
        <fullName evidence="4">Antifungal protein</fullName>
    </recommendedName>
</protein>
<dbReference type="Proteomes" id="UP000811619">
    <property type="component" value="Unassembled WGS sequence"/>
</dbReference>